<dbReference type="STRING" id="283909.R7V6J6"/>
<protein>
    <submittedName>
        <fullName evidence="1 2">Uncharacterized protein</fullName>
    </submittedName>
</protein>
<gene>
    <name evidence="1" type="ORF">CAPTEDRAFT_207419</name>
</gene>
<feature type="non-terminal residue" evidence="1">
    <location>
        <position position="185"/>
    </location>
</feature>
<name>R7V6J6_CAPTE</name>
<accession>R7V6J6</accession>
<reference evidence="1 3" key="2">
    <citation type="journal article" date="2013" name="Nature">
        <title>Insights into bilaterian evolution from three spiralian genomes.</title>
        <authorList>
            <person name="Simakov O."/>
            <person name="Marletaz F."/>
            <person name="Cho S.J."/>
            <person name="Edsinger-Gonzales E."/>
            <person name="Havlak P."/>
            <person name="Hellsten U."/>
            <person name="Kuo D.H."/>
            <person name="Larsson T."/>
            <person name="Lv J."/>
            <person name="Arendt D."/>
            <person name="Savage R."/>
            <person name="Osoegawa K."/>
            <person name="de Jong P."/>
            <person name="Grimwood J."/>
            <person name="Chapman J.A."/>
            <person name="Shapiro H."/>
            <person name="Aerts A."/>
            <person name="Otillar R.P."/>
            <person name="Terry A.Y."/>
            <person name="Boore J.L."/>
            <person name="Grigoriev I.V."/>
            <person name="Lindberg D.R."/>
            <person name="Seaver E.C."/>
            <person name="Weisblat D.A."/>
            <person name="Putnam N.H."/>
            <person name="Rokhsar D.S."/>
        </authorList>
    </citation>
    <scope>NUCLEOTIDE SEQUENCE</scope>
    <source>
        <strain evidence="1 3">I ESC-2004</strain>
    </source>
</reference>
<evidence type="ECO:0000313" key="3">
    <source>
        <dbReference type="Proteomes" id="UP000014760"/>
    </source>
</evidence>
<dbReference type="EnsemblMetazoa" id="CapteT207419">
    <property type="protein sequence ID" value="CapteP207419"/>
    <property type="gene ID" value="CapteG207419"/>
</dbReference>
<keyword evidence="3" id="KW-1185">Reference proteome</keyword>
<dbReference type="AlphaFoldDB" id="R7V6J6"/>
<proteinExistence type="predicted"/>
<dbReference type="EMBL" id="KB294451">
    <property type="protein sequence ID" value="ELU14498.1"/>
    <property type="molecule type" value="Genomic_DNA"/>
</dbReference>
<dbReference type="Proteomes" id="UP000014760">
    <property type="component" value="Unassembled WGS sequence"/>
</dbReference>
<sequence>MLERRLTQGLENVNVNPESQSSVGFCELLICSRTTFVARYQCQRPEQKKMSTLEQFVAFVHSWTFSPRYATKRVRRAPLLSHMGWQVALSSWKGIITKFMVDRPIIKFLCTRKLNQDHIENLHFMIRGMNGFDDHPTPHSYVSTLRCLSCKISTTELIQHPRRFIISSFLSSFIFDFSSLVVIIK</sequence>
<organism evidence="1">
    <name type="scientific">Capitella teleta</name>
    <name type="common">Polychaete worm</name>
    <dbReference type="NCBI Taxonomy" id="283909"/>
    <lineage>
        <taxon>Eukaryota</taxon>
        <taxon>Metazoa</taxon>
        <taxon>Spiralia</taxon>
        <taxon>Lophotrochozoa</taxon>
        <taxon>Annelida</taxon>
        <taxon>Polychaeta</taxon>
        <taxon>Sedentaria</taxon>
        <taxon>Scolecida</taxon>
        <taxon>Capitellidae</taxon>
        <taxon>Capitella</taxon>
    </lineage>
</organism>
<reference evidence="3" key="1">
    <citation type="submission" date="2012-12" db="EMBL/GenBank/DDBJ databases">
        <authorList>
            <person name="Hellsten U."/>
            <person name="Grimwood J."/>
            <person name="Chapman J.A."/>
            <person name="Shapiro H."/>
            <person name="Aerts A."/>
            <person name="Otillar R.P."/>
            <person name="Terry A.Y."/>
            <person name="Boore J.L."/>
            <person name="Simakov O."/>
            <person name="Marletaz F."/>
            <person name="Cho S.-J."/>
            <person name="Edsinger-Gonzales E."/>
            <person name="Havlak P."/>
            <person name="Kuo D.-H."/>
            <person name="Larsson T."/>
            <person name="Lv J."/>
            <person name="Arendt D."/>
            <person name="Savage R."/>
            <person name="Osoegawa K."/>
            <person name="de Jong P."/>
            <person name="Lindberg D.R."/>
            <person name="Seaver E.C."/>
            <person name="Weisblat D.A."/>
            <person name="Putnam N.H."/>
            <person name="Grigoriev I.V."/>
            <person name="Rokhsar D.S."/>
        </authorList>
    </citation>
    <scope>NUCLEOTIDE SEQUENCE</scope>
    <source>
        <strain evidence="3">I ESC-2004</strain>
    </source>
</reference>
<reference evidence="2" key="3">
    <citation type="submission" date="2015-06" db="UniProtKB">
        <authorList>
            <consortium name="EnsemblMetazoa"/>
        </authorList>
    </citation>
    <scope>IDENTIFICATION</scope>
</reference>
<dbReference type="OrthoDB" id="10063305at2759"/>
<dbReference type="HOGENOM" id="CLU_1464771_0_0_1"/>
<dbReference type="EMBL" id="AMQN01038629">
    <property type="status" value="NOT_ANNOTATED_CDS"/>
    <property type="molecule type" value="Genomic_DNA"/>
</dbReference>
<evidence type="ECO:0000313" key="1">
    <source>
        <dbReference type="EMBL" id="ELU14498.1"/>
    </source>
</evidence>
<evidence type="ECO:0000313" key="2">
    <source>
        <dbReference type="EnsemblMetazoa" id="CapteP207419"/>
    </source>
</evidence>